<dbReference type="Gene3D" id="3.40.1190.20">
    <property type="match status" value="1"/>
</dbReference>
<dbReference type="RefSeq" id="WP_370595776.1">
    <property type="nucleotide sequence ID" value="NZ_JALBUR010000007.1"/>
</dbReference>
<dbReference type="GO" id="GO:0016301">
    <property type="term" value="F:kinase activity"/>
    <property type="evidence" value="ECO:0007669"/>
    <property type="project" value="UniProtKB-KW"/>
</dbReference>
<dbReference type="InterPro" id="IPR029056">
    <property type="entry name" value="Ribokinase-like"/>
</dbReference>
<dbReference type="PANTHER" id="PTHR10584">
    <property type="entry name" value="SUGAR KINASE"/>
    <property type="match status" value="1"/>
</dbReference>
<dbReference type="PRINTS" id="PR00990">
    <property type="entry name" value="RIBOKINASE"/>
</dbReference>
<protein>
    <submittedName>
        <fullName evidence="4">PfkB family carbohydrate kinase</fullName>
    </submittedName>
</protein>
<evidence type="ECO:0000313" key="5">
    <source>
        <dbReference type="Proteomes" id="UP001286174"/>
    </source>
</evidence>
<dbReference type="Pfam" id="PF00294">
    <property type="entry name" value="PfkB"/>
    <property type="match status" value="1"/>
</dbReference>
<proteinExistence type="predicted"/>
<comment type="caution">
    <text evidence="4">The sequence shown here is derived from an EMBL/GenBank/DDBJ whole genome shotgun (WGS) entry which is preliminary data.</text>
</comment>
<dbReference type="PANTHER" id="PTHR10584:SF166">
    <property type="entry name" value="RIBOKINASE"/>
    <property type="match status" value="1"/>
</dbReference>
<keyword evidence="5" id="KW-1185">Reference proteome</keyword>
<dbReference type="AlphaFoldDB" id="A0AB35U5U4"/>
<dbReference type="EMBL" id="JALBUR010000007">
    <property type="protein sequence ID" value="MDX8419311.1"/>
    <property type="molecule type" value="Genomic_DNA"/>
</dbReference>
<dbReference type="InterPro" id="IPR002139">
    <property type="entry name" value="Ribo/fructo_kinase"/>
</dbReference>
<dbReference type="GO" id="GO:0006796">
    <property type="term" value="P:phosphate-containing compound metabolic process"/>
    <property type="evidence" value="ECO:0007669"/>
    <property type="project" value="UniProtKB-ARBA"/>
</dbReference>
<sequence>MKNLLVIGAACADVMLRLDHLPITGEDINLQAQDIAMGGCGYNAAMCAFANGINVTLLSPVGTSGIYSSFVKNKLKDLGMHGPYKAEGENGCTYCLVEQSGERTFLSLHGVEYGFDPSAIKQKHYDYVYVSGLQLEEKDGDRIIHWLQKADIWNVIYAPGPRIASIAQERTEALLAMHAMVHCNEHEIVSFPGCQGLSVAEAAIHVWQMSHQAVIVTMGEKGTYYIDQTGQAVHAGTNKAAVVDTIGAGDAHCSAWMTALCMGMDLKDAVCIANLTAKEVCETAGAVLPLDHYRSYFQKEKAR</sequence>
<gene>
    <name evidence="4" type="ORF">MOZ60_04285</name>
</gene>
<dbReference type="SUPFAM" id="SSF53613">
    <property type="entry name" value="Ribokinase-like"/>
    <property type="match status" value="1"/>
</dbReference>
<reference evidence="4 5" key="1">
    <citation type="submission" date="2022-03" db="EMBL/GenBank/DDBJ databases">
        <title>Novel taxa within the pig intestine.</title>
        <authorList>
            <person name="Wylensek D."/>
            <person name="Bishof K."/>
            <person name="Afrizal A."/>
            <person name="Clavel T."/>
        </authorList>
    </citation>
    <scope>NUCLEOTIDE SEQUENCE [LARGE SCALE GENOMIC DNA]</scope>
    <source>
        <strain evidence="4 5">CLA-KB-P133</strain>
    </source>
</reference>
<feature type="domain" description="Carbohydrate kinase PfkB" evidence="3">
    <location>
        <begin position="1"/>
        <end position="290"/>
    </location>
</feature>
<organism evidence="4 5">
    <name type="scientific">Grylomicrobium aquisgranensis</name>
    <dbReference type="NCBI Taxonomy" id="2926318"/>
    <lineage>
        <taxon>Bacteria</taxon>
        <taxon>Bacillati</taxon>
        <taxon>Bacillota</taxon>
        <taxon>Erysipelotrichia</taxon>
        <taxon>Erysipelotrichales</taxon>
        <taxon>Erysipelotrichaceae</taxon>
        <taxon>Grylomicrobium</taxon>
    </lineage>
</organism>
<evidence type="ECO:0000259" key="3">
    <source>
        <dbReference type="Pfam" id="PF00294"/>
    </source>
</evidence>
<accession>A0AB35U5U4</accession>
<evidence type="ECO:0000256" key="1">
    <source>
        <dbReference type="ARBA" id="ARBA00022679"/>
    </source>
</evidence>
<evidence type="ECO:0000313" key="4">
    <source>
        <dbReference type="EMBL" id="MDX8419311.1"/>
    </source>
</evidence>
<dbReference type="Proteomes" id="UP001286174">
    <property type="component" value="Unassembled WGS sequence"/>
</dbReference>
<dbReference type="InterPro" id="IPR011611">
    <property type="entry name" value="PfkB_dom"/>
</dbReference>
<evidence type="ECO:0000256" key="2">
    <source>
        <dbReference type="ARBA" id="ARBA00022777"/>
    </source>
</evidence>
<name>A0AB35U5U4_9FIRM</name>
<keyword evidence="2 4" id="KW-0418">Kinase</keyword>
<keyword evidence="1" id="KW-0808">Transferase</keyword>
<dbReference type="GO" id="GO:0005829">
    <property type="term" value="C:cytosol"/>
    <property type="evidence" value="ECO:0007669"/>
    <property type="project" value="TreeGrafter"/>
</dbReference>